<comment type="caution">
    <text evidence="1">The sequence shown here is derived from an EMBL/GenBank/DDBJ whole genome shotgun (WGS) entry which is preliminary data.</text>
</comment>
<evidence type="ECO:0008006" key="3">
    <source>
        <dbReference type="Google" id="ProtNLM"/>
    </source>
</evidence>
<keyword evidence="2" id="KW-1185">Reference proteome</keyword>
<dbReference type="OrthoDB" id="5117020at2"/>
<protein>
    <recommendedName>
        <fullName evidence="3">Apea-like HEPN domain-containing protein</fullName>
    </recommendedName>
</protein>
<reference evidence="1 2" key="1">
    <citation type="submission" date="2019-05" db="EMBL/GenBank/DDBJ databases">
        <title>Nesterenkonia sp. GY239, isolated from the Southern Atlantic Ocean.</title>
        <authorList>
            <person name="Zhang G."/>
        </authorList>
    </citation>
    <scope>NUCLEOTIDE SEQUENCE [LARGE SCALE GENOMIC DNA]</scope>
    <source>
        <strain evidence="1 2">GY239</strain>
    </source>
</reference>
<sequence>MEHSWLSLTWWIPLPESIDLPDRHTRYVTAVVHPTHAAPDGKPLDETDPFTQVDHELRLTVHQREIDVSIASPVQKAVFEVAHEVQQEGDTQAEGVSGTRISYLSVIEAEARVYGIDDVDEGLTTDLFDMALDRIRQLQEGLALITQDLKKDWVAKERLPAMLPLRTQFSDSEDNSDDLSVFLVNQFALTDVSPPEPIPESKFADLTEYLSMDDHEASFSTYHRLRYETSVLCHRRGDFRMTVISAAIAAESLLDEMLMLLLWDEGNQPETVAYKFSQSGPKLLSRVKSEYSRHLGGEWSPGKKGAVREWREKIAEPRNQIAHAGAIPTRQHAIDAVRALNSLEQFLGRRLRTRIAQRPRAATLFIGGRTLEAEGEITNRLRTLYNDPWEPHWASTFRRWRDVLELEVAKTEGSPVQPVRDRAVVAVVVGEQSLEFTLLDETALMAARISPVPDNLVSQYERSLAEREPITPEPRRNDVCRLMQEDLESKRRLQLVGGWRYAYKLIPTYSVMANRRDRDVQS</sequence>
<dbReference type="EMBL" id="VAWA01000014">
    <property type="protein sequence ID" value="TLP73306.1"/>
    <property type="molecule type" value="Genomic_DNA"/>
</dbReference>
<accession>A0A5R9A670</accession>
<organism evidence="1 2">
    <name type="scientific">Nesterenkonia sphaerica</name>
    <dbReference type="NCBI Taxonomy" id="1804988"/>
    <lineage>
        <taxon>Bacteria</taxon>
        <taxon>Bacillati</taxon>
        <taxon>Actinomycetota</taxon>
        <taxon>Actinomycetes</taxon>
        <taxon>Micrococcales</taxon>
        <taxon>Micrococcaceae</taxon>
        <taxon>Nesterenkonia</taxon>
    </lineage>
</organism>
<dbReference type="AlphaFoldDB" id="A0A5R9A670"/>
<evidence type="ECO:0000313" key="2">
    <source>
        <dbReference type="Proteomes" id="UP000306544"/>
    </source>
</evidence>
<dbReference type="Proteomes" id="UP000306544">
    <property type="component" value="Unassembled WGS sequence"/>
</dbReference>
<evidence type="ECO:0000313" key="1">
    <source>
        <dbReference type="EMBL" id="TLP73306.1"/>
    </source>
</evidence>
<proteinExistence type="predicted"/>
<gene>
    <name evidence="1" type="ORF">FEF27_10405</name>
</gene>
<dbReference type="RefSeq" id="WP_138170795.1">
    <property type="nucleotide sequence ID" value="NZ_VAWA01000014.1"/>
</dbReference>
<name>A0A5R9A670_9MICC</name>